<dbReference type="EMBL" id="CAJOBJ010111390">
    <property type="protein sequence ID" value="CAF4633336.1"/>
    <property type="molecule type" value="Genomic_DNA"/>
</dbReference>
<proteinExistence type="predicted"/>
<dbReference type="EMBL" id="CAJOBI010198480">
    <property type="protein sequence ID" value="CAF4983757.1"/>
    <property type="molecule type" value="Genomic_DNA"/>
</dbReference>
<protein>
    <submittedName>
        <fullName evidence="1">Uncharacterized protein</fullName>
    </submittedName>
</protein>
<feature type="non-terminal residue" evidence="1">
    <location>
        <position position="73"/>
    </location>
</feature>
<dbReference type="Proteomes" id="UP000676336">
    <property type="component" value="Unassembled WGS sequence"/>
</dbReference>
<gene>
    <name evidence="1" type="ORF">BYL167_LOCUS37627</name>
    <name evidence="2" type="ORF">GIL414_LOCUS40306</name>
    <name evidence="3" type="ORF">SMN809_LOCUS55866</name>
</gene>
<reference evidence="1" key="1">
    <citation type="submission" date="2021-02" db="EMBL/GenBank/DDBJ databases">
        <authorList>
            <person name="Nowell W R."/>
        </authorList>
    </citation>
    <scope>NUCLEOTIDE SEQUENCE</scope>
</reference>
<evidence type="ECO:0000313" key="2">
    <source>
        <dbReference type="EMBL" id="CAF4633336.1"/>
    </source>
</evidence>
<evidence type="ECO:0000313" key="1">
    <source>
        <dbReference type="EMBL" id="CAF4539330.1"/>
    </source>
</evidence>
<dbReference type="Proteomes" id="UP000681967">
    <property type="component" value="Unassembled WGS sequence"/>
</dbReference>
<organism evidence="1 4">
    <name type="scientific">Rotaria magnacalcarata</name>
    <dbReference type="NCBI Taxonomy" id="392030"/>
    <lineage>
        <taxon>Eukaryota</taxon>
        <taxon>Metazoa</taxon>
        <taxon>Spiralia</taxon>
        <taxon>Gnathifera</taxon>
        <taxon>Rotifera</taxon>
        <taxon>Eurotatoria</taxon>
        <taxon>Bdelloidea</taxon>
        <taxon>Philodinida</taxon>
        <taxon>Philodinidae</taxon>
        <taxon>Rotaria</taxon>
    </lineage>
</organism>
<name>A0A8S2Y6P8_9BILA</name>
<evidence type="ECO:0000313" key="3">
    <source>
        <dbReference type="EMBL" id="CAF4983757.1"/>
    </source>
</evidence>
<sequence>MAYDSIQILQESAIAGVITSIGLIEHRSICPKRYSTDIECNDKTIKCIACKSRSLYVKQSVEQKEMKLNVIDA</sequence>
<comment type="caution">
    <text evidence="1">The sequence shown here is derived from an EMBL/GenBank/DDBJ whole genome shotgun (WGS) entry which is preliminary data.</text>
</comment>
<dbReference type="EMBL" id="CAJOBH010085719">
    <property type="protein sequence ID" value="CAF4539330.1"/>
    <property type="molecule type" value="Genomic_DNA"/>
</dbReference>
<accession>A0A8S2Y6P8</accession>
<dbReference type="Proteomes" id="UP000681720">
    <property type="component" value="Unassembled WGS sequence"/>
</dbReference>
<dbReference type="AlphaFoldDB" id="A0A8S2Y6P8"/>
<evidence type="ECO:0000313" key="4">
    <source>
        <dbReference type="Proteomes" id="UP000681967"/>
    </source>
</evidence>